<protein>
    <submittedName>
        <fullName evidence="1">LAFE_0C00892g1_1</fullName>
    </submittedName>
</protein>
<organism evidence="1 2">
    <name type="scientific">Lachancea fermentati</name>
    <name type="common">Zygosaccharomyces fermentati</name>
    <dbReference type="NCBI Taxonomy" id="4955"/>
    <lineage>
        <taxon>Eukaryota</taxon>
        <taxon>Fungi</taxon>
        <taxon>Dikarya</taxon>
        <taxon>Ascomycota</taxon>
        <taxon>Saccharomycotina</taxon>
        <taxon>Saccharomycetes</taxon>
        <taxon>Saccharomycetales</taxon>
        <taxon>Saccharomycetaceae</taxon>
        <taxon>Lachancea</taxon>
    </lineage>
</organism>
<proteinExistence type="predicted"/>
<dbReference type="STRING" id="4955.A0A1G4M8Z1"/>
<evidence type="ECO:0000313" key="1">
    <source>
        <dbReference type="EMBL" id="SCW00290.1"/>
    </source>
</evidence>
<dbReference type="AlphaFoldDB" id="A0A1G4M8Z1"/>
<gene>
    <name evidence="1" type="ORF">LAFE_0C00892G</name>
</gene>
<dbReference type="EMBL" id="LT598485">
    <property type="protein sequence ID" value="SCW00290.1"/>
    <property type="molecule type" value="Genomic_DNA"/>
</dbReference>
<keyword evidence="2" id="KW-1185">Reference proteome</keyword>
<sequence length="125" mass="14958">MYTPAELEGFVRQFQEEELSANADYSVLEHTRSHLHNKLLQRKYFLKQLQLLYAQLDKTRNYQEFVDTLIGNRELLREIFVLDRQEKLVSPTVEWSKYGVDVEAYLMEHGNRQLVNESGWVFKDM</sequence>
<accession>A0A1G4M8Z1</accession>
<reference evidence="1 2" key="1">
    <citation type="submission" date="2016-03" db="EMBL/GenBank/DDBJ databases">
        <authorList>
            <person name="Devillers H."/>
        </authorList>
    </citation>
    <scope>NUCLEOTIDE SEQUENCE [LARGE SCALE GENOMIC DNA]</scope>
    <source>
        <strain evidence="1">CBS 6772</strain>
    </source>
</reference>
<dbReference type="OrthoDB" id="4067598at2759"/>
<dbReference type="OMA" id="DKTRNYQ"/>
<dbReference type="Proteomes" id="UP000190831">
    <property type="component" value="Chromosome C"/>
</dbReference>
<evidence type="ECO:0000313" key="2">
    <source>
        <dbReference type="Proteomes" id="UP000190831"/>
    </source>
</evidence>
<name>A0A1G4M8Z1_LACFM</name>